<keyword evidence="3" id="KW-0203">Cytokinin biosynthesis</keyword>
<gene>
    <name evidence="4" type="ORF">G3M70_09650</name>
</gene>
<dbReference type="GO" id="GO:0005829">
    <property type="term" value="C:cytosol"/>
    <property type="evidence" value="ECO:0007669"/>
    <property type="project" value="TreeGrafter"/>
</dbReference>
<dbReference type="PANTHER" id="PTHR31223">
    <property type="entry name" value="LOG FAMILY PROTEIN YJL055W"/>
    <property type="match status" value="1"/>
</dbReference>
<evidence type="ECO:0000256" key="3">
    <source>
        <dbReference type="RuleBase" id="RU363015"/>
    </source>
</evidence>
<dbReference type="NCBIfam" id="TIGR00730">
    <property type="entry name" value="Rossman fold protein, TIGR00730 family"/>
    <property type="match status" value="1"/>
</dbReference>
<dbReference type="Gene3D" id="3.40.50.450">
    <property type="match status" value="1"/>
</dbReference>
<accession>A0A7T0G0R5</accession>
<evidence type="ECO:0000256" key="2">
    <source>
        <dbReference type="ARBA" id="ARBA00006763"/>
    </source>
</evidence>
<evidence type="ECO:0000256" key="1">
    <source>
        <dbReference type="ARBA" id="ARBA00000274"/>
    </source>
</evidence>
<proteinExistence type="inferred from homology"/>
<comment type="catalytic activity">
    <reaction evidence="1">
        <text>AMP + H2O = D-ribose 5-phosphate + adenine</text>
        <dbReference type="Rhea" id="RHEA:20129"/>
        <dbReference type="ChEBI" id="CHEBI:15377"/>
        <dbReference type="ChEBI" id="CHEBI:16708"/>
        <dbReference type="ChEBI" id="CHEBI:78346"/>
        <dbReference type="ChEBI" id="CHEBI:456215"/>
        <dbReference type="EC" id="3.2.2.4"/>
    </reaction>
</comment>
<dbReference type="Pfam" id="PF03641">
    <property type="entry name" value="Lysine_decarbox"/>
    <property type="match status" value="1"/>
</dbReference>
<dbReference type="InterPro" id="IPR005269">
    <property type="entry name" value="LOG"/>
</dbReference>
<comment type="similarity">
    <text evidence="2 3">Belongs to the LOG family.</text>
</comment>
<dbReference type="KEGG" id="nli:G3M70_09650"/>
<sequence length="197" mass="22155">MWFQMVKTGLPIQSVCVYCASSQAVSDNYKKVARELGQLIGDSGYELIYGGASIGLMGEVARGVHERGGRVVGVLPRFFLNKDITYEAADELIVTQDMRERKSIMDGRADAFIVLPGGVGTLEEAMEILSQIQLKQTAKPLVFINTEGFYHQLERFFHHLVDLDFAKQEMLQLFGMEDNPVAAVEYIRSHYAKRSRD</sequence>
<evidence type="ECO:0000313" key="5">
    <source>
        <dbReference type="Proteomes" id="UP000594688"/>
    </source>
</evidence>
<evidence type="ECO:0000313" key="4">
    <source>
        <dbReference type="EMBL" id="QPJ62116.1"/>
    </source>
</evidence>
<organism evidence="4 5">
    <name type="scientific">Candidatus Nitronauta litoralis</name>
    <dbReference type="NCBI Taxonomy" id="2705533"/>
    <lineage>
        <taxon>Bacteria</taxon>
        <taxon>Pseudomonadati</taxon>
        <taxon>Nitrospinota/Tectimicrobiota group</taxon>
        <taxon>Nitrospinota</taxon>
        <taxon>Nitrospinia</taxon>
        <taxon>Nitrospinales</taxon>
        <taxon>Nitrospinaceae</taxon>
        <taxon>Candidatus Nitronauta</taxon>
    </lineage>
</organism>
<dbReference type="EMBL" id="CP048685">
    <property type="protein sequence ID" value="QPJ62116.1"/>
    <property type="molecule type" value="Genomic_DNA"/>
</dbReference>
<dbReference type="AlphaFoldDB" id="A0A7T0G0R5"/>
<dbReference type="SUPFAM" id="SSF102405">
    <property type="entry name" value="MCP/YpsA-like"/>
    <property type="match status" value="1"/>
</dbReference>
<dbReference type="InterPro" id="IPR031100">
    <property type="entry name" value="LOG_fam"/>
</dbReference>
<dbReference type="EC" id="3.2.2.n1" evidence="3"/>
<dbReference type="PANTHER" id="PTHR31223:SF70">
    <property type="entry name" value="LOG FAMILY PROTEIN YJL055W"/>
    <property type="match status" value="1"/>
</dbReference>
<reference evidence="4 5" key="1">
    <citation type="submission" date="2020-02" db="EMBL/GenBank/DDBJ databases">
        <title>Genomic and physiological characterization of two novel Nitrospinaceae genera.</title>
        <authorList>
            <person name="Mueller A.J."/>
            <person name="Jung M.-Y."/>
            <person name="Strachan C.R."/>
            <person name="Herbold C.W."/>
            <person name="Kirkegaard R.H."/>
            <person name="Daims H."/>
        </authorList>
    </citation>
    <scope>NUCLEOTIDE SEQUENCE [LARGE SCALE GENOMIC DNA]</scope>
    <source>
        <strain evidence="4">EB</strain>
    </source>
</reference>
<dbReference type="GO" id="GO:0008714">
    <property type="term" value="F:AMP nucleosidase activity"/>
    <property type="evidence" value="ECO:0007669"/>
    <property type="project" value="UniProtKB-EC"/>
</dbReference>
<name>A0A7T0G0R5_9BACT</name>
<dbReference type="Proteomes" id="UP000594688">
    <property type="component" value="Chromosome"/>
</dbReference>
<keyword evidence="3" id="KW-0378">Hydrolase</keyword>
<dbReference type="GO" id="GO:0009691">
    <property type="term" value="P:cytokinin biosynthetic process"/>
    <property type="evidence" value="ECO:0007669"/>
    <property type="project" value="UniProtKB-UniRule"/>
</dbReference>
<protein>
    <recommendedName>
        <fullName evidence="3">Cytokinin riboside 5'-monophosphate phosphoribohydrolase</fullName>
        <ecNumber evidence="3">3.2.2.n1</ecNumber>
    </recommendedName>
</protein>